<reference evidence="1" key="1">
    <citation type="submission" date="2023-10" db="EMBL/GenBank/DDBJ databases">
        <authorList>
            <person name="Rodriguez Cubillos JULIANA M."/>
            <person name="De Vega J."/>
        </authorList>
    </citation>
    <scope>NUCLEOTIDE SEQUENCE</scope>
</reference>
<accession>A0ACB0JJT9</accession>
<evidence type="ECO:0000313" key="2">
    <source>
        <dbReference type="Proteomes" id="UP001177021"/>
    </source>
</evidence>
<evidence type="ECO:0000313" key="1">
    <source>
        <dbReference type="EMBL" id="CAJ2645139.1"/>
    </source>
</evidence>
<gene>
    <name evidence="1" type="ORF">MILVUS5_LOCUS14078</name>
</gene>
<comment type="caution">
    <text evidence="1">The sequence shown here is derived from an EMBL/GenBank/DDBJ whole genome shotgun (WGS) entry which is preliminary data.</text>
</comment>
<name>A0ACB0JJT9_TRIPR</name>
<keyword evidence="2" id="KW-1185">Reference proteome</keyword>
<dbReference type="Proteomes" id="UP001177021">
    <property type="component" value="Unassembled WGS sequence"/>
</dbReference>
<dbReference type="EMBL" id="CASHSV030000062">
    <property type="protein sequence ID" value="CAJ2645139.1"/>
    <property type="molecule type" value="Genomic_DNA"/>
</dbReference>
<protein>
    <submittedName>
        <fullName evidence="1">Uncharacterized protein</fullName>
    </submittedName>
</protein>
<sequence length="428" mass="48028">MICRESLIFLSIARSCYTQHIAVEHSNYLRCRVTTSALPFGPIDSSTGRATTPMSAYTAMSKGIVHLNSLKIFGCAAYPLKLSRSEGPQKFESRIQGEEYIFIGMKGNSIFKIMHRKIHTIIVPAECKFTENLFRGLDPPKSKAGATQIPNLLGIETGVNLDSKMSQNISIKIQGATPASSSVEPNHQNVQSRRKSSKEAKEGQKVREDHDQITPQAHQQVEIPLRGDYETANKLAPSAVVTRSGRTVKPKIKSFYASHNKAVYGHEILNLAQSLSAVQIDGDLESQEHEVFTEIIIHLFENIDIDDALKGEDSELWKQSLKEELQALKETNTYQLCEKKENMKLISSKWVCRYKWNQDGLVARRNSRLVARGFEKTYGSDYLETFATVVRYSTLRTLLSVAAAENLEINHVDVNTAFLNPKCTKTFI</sequence>
<proteinExistence type="predicted"/>
<organism evidence="1 2">
    <name type="scientific">Trifolium pratense</name>
    <name type="common">Red clover</name>
    <dbReference type="NCBI Taxonomy" id="57577"/>
    <lineage>
        <taxon>Eukaryota</taxon>
        <taxon>Viridiplantae</taxon>
        <taxon>Streptophyta</taxon>
        <taxon>Embryophyta</taxon>
        <taxon>Tracheophyta</taxon>
        <taxon>Spermatophyta</taxon>
        <taxon>Magnoliopsida</taxon>
        <taxon>eudicotyledons</taxon>
        <taxon>Gunneridae</taxon>
        <taxon>Pentapetalae</taxon>
        <taxon>rosids</taxon>
        <taxon>fabids</taxon>
        <taxon>Fabales</taxon>
        <taxon>Fabaceae</taxon>
        <taxon>Papilionoideae</taxon>
        <taxon>50 kb inversion clade</taxon>
        <taxon>NPAAA clade</taxon>
        <taxon>Hologalegina</taxon>
        <taxon>IRL clade</taxon>
        <taxon>Trifolieae</taxon>
        <taxon>Trifolium</taxon>
    </lineage>
</organism>